<dbReference type="Proteomes" id="UP000695022">
    <property type="component" value="Unplaced"/>
</dbReference>
<feature type="domain" description="Pyrroline-5-carboxylate reductase dimerisation" evidence="6">
    <location>
        <begin position="161"/>
        <end position="265"/>
    </location>
</feature>
<gene>
    <name evidence="8" type="primary">LOC106807360</name>
</gene>
<comment type="similarity">
    <text evidence="2">Belongs to the pyrroline-5-carboxylate reductase family.</text>
</comment>
<keyword evidence="4" id="KW-0028">Amino-acid biosynthesis</keyword>
<evidence type="ECO:0000256" key="2">
    <source>
        <dbReference type="ARBA" id="ARBA00005525"/>
    </source>
</evidence>
<evidence type="ECO:0000313" key="7">
    <source>
        <dbReference type="Proteomes" id="UP000695022"/>
    </source>
</evidence>
<name>A0ABM1DYY7_PRICU</name>
<organism evidence="7 8">
    <name type="scientific">Priapulus caudatus</name>
    <name type="common">Priapulid worm</name>
    <dbReference type="NCBI Taxonomy" id="37621"/>
    <lineage>
        <taxon>Eukaryota</taxon>
        <taxon>Metazoa</taxon>
        <taxon>Ecdysozoa</taxon>
        <taxon>Scalidophora</taxon>
        <taxon>Priapulida</taxon>
        <taxon>Priapulimorpha</taxon>
        <taxon>Priapulimorphida</taxon>
        <taxon>Priapulidae</taxon>
        <taxon>Priapulus</taxon>
    </lineage>
</organism>
<protein>
    <recommendedName>
        <fullName evidence="3">pyrroline-5-carboxylate reductase</fullName>
        <ecNumber evidence="3">1.5.1.2</ecNumber>
    </recommendedName>
</protein>
<dbReference type="InterPro" id="IPR036291">
    <property type="entry name" value="NAD(P)-bd_dom_sf"/>
</dbReference>
<dbReference type="SUPFAM" id="SSF48179">
    <property type="entry name" value="6-phosphogluconate dehydrogenase C-terminal domain-like"/>
    <property type="match status" value="1"/>
</dbReference>
<dbReference type="PANTHER" id="PTHR11645">
    <property type="entry name" value="PYRROLINE-5-CARBOXYLATE REDUCTASE"/>
    <property type="match status" value="1"/>
</dbReference>
<evidence type="ECO:0000313" key="8">
    <source>
        <dbReference type="RefSeq" id="XP_014665158.1"/>
    </source>
</evidence>
<dbReference type="Pfam" id="PF14748">
    <property type="entry name" value="P5CR_dimer"/>
    <property type="match status" value="1"/>
</dbReference>
<comment type="pathway">
    <text evidence="1">Amino-acid biosynthesis; L-proline biosynthesis; L-proline from L-glutamate 5-semialdehyde: step 1/1.</text>
</comment>
<reference evidence="8" key="1">
    <citation type="submission" date="2025-08" db="UniProtKB">
        <authorList>
            <consortium name="RefSeq"/>
        </authorList>
    </citation>
    <scope>IDENTIFICATION</scope>
</reference>
<keyword evidence="4" id="KW-0641">Proline biosynthesis</keyword>
<evidence type="ECO:0000256" key="3">
    <source>
        <dbReference type="ARBA" id="ARBA00012855"/>
    </source>
</evidence>
<dbReference type="Pfam" id="PF03807">
    <property type="entry name" value="F420_oxidored"/>
    <property type="match status" value="1"/>
</dbReference>
<evidence type="ECO:0000259" key="5">
    <source>
        <dbReference type="Pfam" id="PF03807"/>
    </source>
</evidence>
<accession>A0ABM1DYY7</accession>
<keyword evidence="7" id="KW-1185">Reference proteome</keyword>
<sequence length="270" mass="28555">MRIGFIGAGKVAQAITKGLIDSGITAAENIIASSPKQDHLLLTQISKLGVGTTFNNKTVVKESDVVVVCTKPNVVSRVLTEFSSDVSKSHLIISVALGVTTKTMEKALPKNTRVVRVMPNTPALVRMSASVYCMGSSVIETDAETVSKLLTSFGYCEEISESLIDIATGLSGSGPAYVFTAIQSLADGAVKMGMPRDQALRLAAYAVMGSAKLVLESGQHPDSLKDDVCSPAGCTIYAMHLLEKRGFRAALIDAVEVATLRTKELGDFKV</sequence>
<evidence type="ECO:0000256" key="4">
    <source>
        <dbReference type="ARBA" id="ARBA00022650"/>
    </source>
</evidence>
<evidence type="ECO:0000256" key="1">
    <source>
        <dbReference type="ARBA" id="ARBA00005205"/>
    </source>
</evidence>
<dbReference type="InterPro" id="IPR029036">
    <property type="entry name" value="P5CR_dimer"/>
</dbReference>
<dbReference type="NCBIfam" id="TIGR00112">
    <property type="entry name" value="proC"/>
    <property type="match status" value="1"/>
</dbReference>
<evidence type="ECO:0000259" key="6">
    <source>
        <dbReference type="Pfam" id="PF14748"/>
    </source>
</evidence>
<dbReference type="PANTHER" id="PTHR11645:SF62">
    <property type="entry name" value="PYRROLINE-5-CARBOXYLATE REDUCTASE"/>
    <property type="match status" value="1"/>
</dbReference>
<dbReference type="EC" id="1.5.1.2" evidence="3"/>
<dbReference type="Gene3D" id="1.10.3730.10">
    <property type="entry name" value="ProC C-terminal domain-like"/>
    <property type="match status" value="1"/>
</dbReference>
<dbReference type="SUPFAM" id="SSF51735">
    <property type="entry name" value="NAD(P)-binding Rossmann-fold domains"/>
    <property type="match status" value="1"/>
</dbReference>
<dbReference type="InterPro" id="IPR000304">
    <property type="entry name" value="Pyrroline-COOH_reductase"/>
</dbReference>
<dbReference type="PIRSF" id="PIRSF000193">
    <property type="entry name" value="Pyrrol-5-carb_rd"/>
    <property type="match status" value="1"/>
</dbReference>
<proteinExistence type="inferred from homology"/>
<dbReference type="RefSeq" id="XP_014665158.1">
    <property type="nucleotide sequence ID" value="XM_014809672.1"/>
</dbReference>
<feature type="domain" description="Pyrroline-5-carboxylate reductase catalytic N-terminal" evidence="5">
    <location>
        <begin position="2"/>
        <end position="97"/>
    </location>
</feature>
<dbReference type="HAMAP" id="MF_01925">
    <property type="entry name" value="P5C_reductase"/>
    <property type="match status" value="1"/>
</dbReference>
<dbReference type="InterPro" id="IPR008927">
    <property type="entry name" value="6-PGluconate_DH-like_C_sf"/>
</dbReference>
<dbReference type="Gene3D" id="3.40.50.720">
    <property type="entry name" value="NAD(P)-binding Rossmann-like Domain"/>
    <property type="match status" value="1"/>
</dbReference>
<dbReference type="GeneID" id="106807360"/>
<dbReference type="InterPro" id="IPR028939">
    <property type="entry name" value="P5C_Rdtase_cat_N"/>
</dbReference>